<proteinExistence type="predicted"/>
<dbReference type="RefSeq" id="WP_377281303.1">
    <property type="nucleotide sequence ID" value="NZ_JBHRSI010000003.1"/>
</dbReference>
<dbReference type="InterPro" id="IPR023606">
    <property type="entry name" value="CoA-Trfase_III_dom_1_sf"/>
</dbReference>
<evidence type="ECO:0000313" key="3">
    <source>
        <dbReference type="Proteomes" id="UP001597237"/>
    </source>
</evidence>
<dbReference type="InterPro" id="IPR050483">
    <property type="entry name" value="CoA-transferase_III_domain"/>
</dbReference>
<protein>
    <submittedName>
        <fullName evidence="2">CaiB/BaiF CoA transferase family protein</fullName>
    </submittedName>
</protein>
<dbReference type="InterPro" id="IPR044855">
    <property type="entry name" value="CoA-Trfase_III_dom3_sf"/>
</dbReference>
<evidence type="ECO:0000313" key="2">
    <source>
        <dbReference type="EMBL" id="MFD1781864.1"/>
    </source>
</evidence>
<dbReference type="Pfam" id="PF02515">
    <property type="entry name" value="CoA_transf_3"/>
    <property type="match status" value="1"/>
</dbReference>
<comment type="caution">
    <text evidence="2">The sequence shown here is derived from an EMBL/GenBank/DDBJ whole genome shotgun (WGS) entry which is preliminary data.</text>
</comment>
<evidence type="ECO:0000256" key="1">
    <source>
        <dbReference type="ARBA" id="ARBA00022679"/>
    </source>
</evidence>
<keyword evidence="1 2" id="KW-0808">Transferase</keyword>
<dbReference type="Proteomes" id="UP001597237">
    <property type="component" value="Unassembled WGS sequence"/>
</dbReference>
<accession>A0ABW4MVY8</accession>
<organism evidence="2 3">
    <name type="scientific">Phenylobacterium terrae</name>
    <dbReference type="NCBI Taxonomy" id="2665495"/>
    <lineage>
        <taxon>Bacteria</taxon>
        <taxon>Pseudomonadati</taxon>
        <taxon>Pseudomonadota</taxon>
        <taxon>Alphaproteobacteria</taxon>
        <taxon>Caulobacterales</taxon>
        <taxon>Caulobacteraceae</taxon>
        <taxon>Phenylobacterium</taxon>
    </lineage>
</organism>
<name>A0ABW4MVY8_9CAUL</name>
<reference evidence="3" key="1">
    <citation type="journal article" date="2019" name="Int. J. Syst. Evol. Microbiol.">
        <title>The Global Catalogue of Microorganisms (GCM) 10K type strain sequencing project: providing services to taxonomists for standard genome sequencing and annotation.</title>
        <authorList>
            <consortium name="The Broad Institute Genomics Platform"/>
            <consortium name="The Broad Institute Genome Sequencing Center for Infectious Disease"/>
            <person name="Wu L."/>
            <person name="Ma J."/>
        </authorList>
    </citation>
    <scope>NUCLEOTIDE SEQUENCE [LARGE SCALE GENOMIC DNA]</scope>
    <source>
        <strain evidence="3">DFY28</strain>
    </source>
</reference>
<dbReference type="SUPFAM" id="SSF89796">
    <property type="entry name" value="CoA-transferase family III (CaiB/BaiF)"/>
    <property type="match status" value="1"/>
</dbReference>
<dbReference type="PANTHER" id="PTHR48207:SF3">
    <property type="entry name" value="SUCCINATE--HYDROXYMETHYLGLUTARATE COA-TRANSFERASE"/>
    <property type="match status" value="1"/>
</dbReference>
<dbReference type="Gene3D" id="3.40.50.10540">
    <property type="entry name" value="Crotonobetainyl-coa:carnitine coa-transferase, domain 1"/>
    <property type="match status" value="1"/>
</dbReference>
<dbReference type="GO" id="GO:0016740">
    <property type="term" value="F:transferase activity"/>
    <property type="evidence" value="ECO:0007669"/>
    <property type="project" value="UniProtKB-KW"/>
</dbReference>
<sequence length="392" mass="41714">MRALDGIKVLDLTHALAGPFCTYQLQLLGAEVIKVEKPGVGDDFRDFARIPGWDASPSFISVNGGKKSVTVNLKSEAGREVVRKLAETADVVVENLRPGAAREMGLGFEDLKGVNRKLVYCSISGFGQSGEMSRWPAYDHTIKAMSGMMWDGGDDVPTQARGFSVDCFSGYVAFAAILSALLRRERTGEGQLLDVAMLDASFVLMGVGMVRQLITGDDVSPIQPIAHDRPTVAPYRTRDGWIWLSGNFQNHWEALCKVIGAPELLSDPRFADVKSRNAHTAELKAALADKLKDFSAAQLEKDLMAAGCPAAQVRTSRDALKIPTLAERGMLAPSQAPGGRDITLINAGFVTDADGPGLSGPVPALGADTEAVLKGLGYGAADTARLKAEGAV</sequence>
<keyword evidence="3" id="KW-1185">Reference proteome</keyword>
<dbReference type="Gene3D" id="3.30.1540.10">
    <property type="entry name" value="formyl-coa transferase, domain 3"/>
    <property type="match status" value="1"/>
</dbReference>
<dbReference type="InterPro" id="IPR003673">
    <property type="entry name" value="CoA-Trfase_fam_III"/>
</dbReference>
<dbReference type="PANTHER" id="PTHR48207">
    <property type="entry name" value="SUCCINATE--HYDROXYMETHYLGLUTARATE COA-TRANSFERASE"/>
    <property type="match status" value="1"/>
</dbReference>
<dbReference type="EMBL" id="JBHUEY010000001">
    <property type="protein sequence ID" value="MFD1781864.1"/>
    <property type="molecule type" value="Genomic_DNA"/>
</dbReference>
<gene>
    <name evidence="2" type="ORF">ACFSC0_00525</name>
</gene>